<evidence type="ECO:0000256" key="8">
    <source>
        <dbReference type="PROSITE-ProRule" id="PRU00266"/>
    </source>
</evidence>
<dbReference type="PROSITE" id="PS50157">
    <property type="entry name" value="ZINC_FINGER_C2H2_2"/>
    <property type="match status" value="7"/>
</dbReference>
<keyword evidence="4 7" id="KW-0863">Zinc-finger</keyword>
<feature type="domain" description="C2H2-type" evidence="11">
    <location>
        <begin position="261"/>
        <end position="288"/>
    </location>
</feature>
<dbReference type="GO" id="GO:0008270">
    <property type="term" value="F:zinc ion binding"/>
    <property type="evidence" value="ECO:0007669"/>
    <property type="project" value="UniProtKB-KW"/>
</dbReference>
<sequence>MLQTDPDVICHGAGKDKDSAQEKASLTALEQLSKLGLKNVKPKELSEEQNNNDVVALEASHGEIEVPPEEHKPARKRSRPKNDEASKKKKEKTEIPFIRQKQIDVDLEGDFAIEIDGKIMQKCNKCDKMFPKLGSLRSHIKFVHLKIREWLCSMCPKMFVSKLRLEEHFRSHTGVRPYKCEFCPMAFATPTRKKLHMIIHTGENPNVCKYCGKRFASYATLQGHIFIHTKQGVECTVCKKMFARAVDVKKHMAVHTQEKSFICKICGKGYLYATSLKSHMKNHTFENVSCKICGDSVSSLDEWNYHQQLHAKEIFECETCGVTFIEQHELYAHMRTAHVDIENLQKAKSEREMDKVPPLAISKTEEQITIPEATVTTEENEISVNNELLQSVAETNLFNS</sequence>
<evidence type="ECO:0000256" key="2">
    <source>
        <dbReference type="ARBA" id="ARBA00022723"/>
    </source>
</evidence>
<reference evidence="13" key="1">
    <citation type="submission" date="2013-02" db="EMBL/GenBank/DDBJ databases">
        <authorList>
            <person name="Hughes D."/>
        </authorList>
    </citation>
    <scope>NUCLEOTIDE SEQUENCE</scope>
    <source>
        <strain>Durham</strain>
        <strain evidence="13">NC isolate 2 -- Noor lab</strain>
    </source>
</reference>
<dbReference type="EMBL" id="CAQQ02141356">
    <property type="status" value="NOT_ANNOTATED_CDS"/>
    <property type="molecule type" value="Genomic_DNA"/>
</dbReference>
<keyword evidence="8" id="KW-0694">RNA-binding</keyword>
<dbReference type="InterPro" id="IPR013087">
    <property type="entry name" value="Znf_C2H2_type"/>
</dbReference>
<dbReference type="InterPro" id="IPR036236">
    <property type="entry name" value="Znf_C2H2_sf"/>
</dbReference>
<protein>
    <recommendedName>
        <fullName evidence="14">Protein krueppel</fullName>
    </recommendedName>
</protein>
<evidence type="ECO:0000256" key="5">
    <source>
        <dbReference type="ARBA" id="ARBA00022833"/>
    </source>
</evidence>
<feature type="domain" description="C2H2-type" evidence="11">
    <location>
        <begin position="178"/>
        <end position="205"/>
    </location>
</feature>
<evidence type="ECO:0000259" key="11">
    <source>
        <dbReference type="PROSITE" id="PS50157"/>
    </source>
</evidence>
<dbReference type="Gene3D" id="3.30.160.60">
    <property type="entry name" value="Classic Zinc Finger"/>
    <property type="match status" value="6"/>
</dbReference>
<dbReference type="EMBL" id="CAQQ02141354">
    <property type="status" value="NOT_ANNOTATED_CDS"/>
    <property type="molecule type" value="Genomic_DNA"/>
</dbReference>
<keyword evidence="13" id="KW-1185">Reference proteome</keyword>
<name>T1GSA1_MEGSC</name>
<feature type="compositionally biased region" description="Basic and acidic residues" evidence="9">
    <location>
        <begin position="80"/>
        <end position="93"/>
    </location>
</feature>
<dbReference type="GO" id="GO:0003700">
    <property type="term" value="F:DNA-binding transcription factor activity"/>
    <property type="evidence" value="ECO:0007669"/>
    <property type="project" value="TreeGrafter"/>
</dbReference>
<dbReference type="Gene3D" id="3.30.160.20">
    <property type="match status" value="1"/>
</dbReference>
<dbReference type="EMBL" id="CAQQ02141355">
    <property type="status" value="NOT_ANNOTATED_CDS"/>
    <property type="molecule type" value="Genomic_DNA"/>
</dbReference>
<dbReference type="OMA" id="HELYAHM"/>
<evidence type="ECO:0000256" key="6">
    <source>
        <dbReference type="ARBA" id="ARBA00023242"/>
    </source>
</evidence>
<evidence type="ECO:0000313" key="13">
    <source>
        <dbReference type="Proteomes" id="UP000015102"/>
    </source>
</evidence>
<feature type="domain" description="C2H2-type" evidence="11">
    <location>
        <begin position="150"/>
        <end position="177"/>
    </location>
</feature>
<accession>T1GSA1</accession>
<feature type="region of interest" description="Disordered" evidence="9">
    <location>
        <begin position="1"/>
        <end position="22"/>
    </location>
</feature>
<keyword evidence="3" id="KW-0677">Repeat</keyword>
<dbReference type="PANTHER" id="PTHR24390">
    <property type="entry name" value="ZINC FINGER PROTEIN"/>
    <property type="match status" value="1"/>
</dbReference>
<feature type="domain" description="C2H2-type" evidence="11">
    <location>
        <begin position="315"/>
        <end position="343"/>
    </location>
</feature>
<evidence type="ECO:0000259" key="10">
    <source>
        <dbReference type="PROSITE" id="PS50137"/>
    </source>
</evidence>
<dbReference type="HOGENOM" id="CLU_689446_0_0_1"/>
<evidence type="ECO:0000256" key="1">
    <source>
        <dbReference type="ARBA" id="ARBA00004123"/>
    </source>
</evidence>
<dbReference type="Pfam" id="PF13912">
    <property type="entry name" value="zf-C2H2_6"/>
    <property type="match status" value="1"/>
</dbReference>
<dbReference type="Pfam" id="PF00096">
    <property type="entry name" value="zf-C2H2"/>
    <property type="match status" value="3"/>
</dbReference>
<feature type="domain" description="C2H2-type" evidence="11">
    <location>
        <begin position="206"/>
        <end position="233"/>
    </location>
</feature>
<dbReference type="GO" id="GO:0005634">
    <property type="term" value="C:nucleus"/>
    <property type="evidence" value="ECO:0007669"/>
    <property type="project" value="UniProtKB-SubCell"/>
</dbReference>
<feature type="region of interest" description="Disordered" evidence="9">
    <location>
        <begin position="37"/>
        <end position="93"/>
    </location>
</feature>
<dbReference type="STRING" id="36166.T1GSA1"/>
<dbReference type="PANTHER" id="PTHR24390:SF242">
    <property type="entry name" value="ZINC FINGER PROTEIN 76"/>
    <property type="match status" value="1"/>
</dbReference>
<dbReference type="GO" id="GO:0006357">
    <property type="term" value="P:regulation of transcription by RNA polymerase II"/>
    <property type="evidence" value="ECO:0007669"/>
    <property type="project" value="TreeGrafter"/>
</dbReference>
<evidence type="ECO:0000313" key="12">
    <source>
        <dbReference type="EnsemblMetazoa" id="MESCA006553-PA"/>
    </source>
</evidence>
<evidence type="ECO:0008006" key="14">
    <source>
        <dbReference type="Google" id="ProtNLM"/>
    </source>
</evidence>
<keyword evidence="5" id="KW-0862">Zinc</keyword>
<dbReference type="GO" id="GO:0003723">
    <property type="term" value="F:RNA binding"/>
    <property type="evidence" value="ECO:0007669"/>
    <property type="project" value="UniProtKB-UniRule"/>
</dbReference>
<reference evidence="12" key="2">
    <citation type="submission" date="2015-06" db="UniProtKB">
        <authorList>
            <consortium name="EnsemblMetazoa"/>
        </authorList>
    </citation>
    <scope>IDENTIFICATION</scope>
</reference>
<feature type="domain" description="C2H2-type" evidence="11">
    <location>
        <begin position="233"/>
        <end position="260"/>
    </location>
</feature>
<evidence type="ECO:0000256" key="4">
    <source>
        <dbReference type="ARBA" id="ARBA00022771"/>
    </source>
</evidence>
<dbReference type="PROSITE" id="PS50137">
    <property type="entry name" value="DS_RBD"/>
    <property type="match status" value="1"/>
</dbReference>
<feature type="domain" description="DRBM" evidence="10">
    <location>
        <begin position="1"/>
        <end position="34"/>
    </location>
</feature>
<dbReference type="Pfam" id="PF13894">
    <property type="entry name" value="zf-C2H2_4"/>
    <property type="match status" value="1"/>
</dbReference>
<dbReference type="FunFam" id="3.30.160.60:FF:000624">
    <property type="entry name" value="zinc finger protein 697"/>
    <property type="match status" value="1"/>
</dbReference>
<dbReference type="AlphaFoldDB" id="T1GSA1"/>
<evidence type="ECO:0000256" key="9">
    <source>
        <dbReference type="SAM" id="MobiDB-lite"/>
    </source>
</evidence>
<feature type="domain" description="C2H2-type" evidence="11">
    <location>
        <begin position="121"/>
        <end position="149"/>
    </location>
</feature>
<evidence type="ECO:0000256" key="7">
    <source>
        <dbReference type="PROSITE-ProRule" id="PRU00042"/>
    </source>
</evidence>
<dbReference type="Proteomes" id="UP000015102">
    <property type="component" value="Unassembled WGS sequence"/>
</dbReference>
<dbReference type="InterPro" id="IPR014720">
    <property type="entry name" value="dsRBD_dom"/>
</dbReference>
<dbReference type="EnsemblMetazoa" id="MESCA006553-RA">
    <property type="protein sequence ID" value="MESCA006553-PA"/>
    <property type="gene ID" value="MESCA006553"/>
</dbReference>
<proteinExistence type="predicted"/>
<evidence type="ECO:0000256" key="3">
    <source>
        <dbReference type="ARBA" id="ARBA00022737"/>
    </source>
</evidence>
<organism evidence="12 13">
    <name type="scientific">Megaselia scalaris</name>
    <name type="common">Humpbacked fly</name>
    <name type="synonym">Phora scalaris</name>
    <dbReference type="NCBI Taxonomy" id="36166"/>
    <lineage>
        <taxon>Eukaryota</taxon>
        <taxon>Metazoa</taxon>
        <taxon>Ecdysozoa</taxon>
        <taxon>Arthropoda</taxon>
        <taxon>Hexapoda</taxon>
        <taxon>Insecta</taxon>
        <taxon>Pterygota</taxon>
        <taxon>Neoptera</taxon>
        <taxon>Endopterygota</taxon>
        <taxon>Diptera</taxon>
        <taxon>Brachycera</taxon>
        <taxon>Muscomorpha</taxon>
        <taxon>Platypezoidea</taxon>
        <taxon>Phoridae</taxon>
        <taxon>Megaseliini</taxon>
        <taxon>Megaselia</taxon>
    </lineage>
</organism>
<feature type="compositionally biased region" description="Basic and acidic residues" evidence="9">
    <location>
        <begin position="60"/>
        <end position="72"/>
    </location>
</feature>
<keyword evidence="2" id="KW-0479">Metal-binding</keyword>
<dbReference type="GO" id="GO:0000978">
    <property type="term" value="F:RNA polymerase II cis-regulatory region sequence-specific DNA binding"/>
    <property type="evidence" value="ECO:0007669"/>
    <property type="project" value="TreeGrafter"/>
</dbReference>
<dbReference type="PROSITE" id="PS00028">
    <property type="entry name" value="ZINC_FINGER_C2H2_1"/>
    <property type="match status" value="7"/>
</dbReference>
<dbReference type="SMART" id="SM00355">
    <property type="entry name" value="ZnF_C2H2"/>
    <property type="match status" value="8"/>
</dbReference>
<comment type="subcellular location">
    <subcellularLocation>
        <location evidence="1">Nucleus</location>
    </subcellularLocation>
</comment>
<keyword evidence="6" id="KW-0539">Nucleus</keyword>
<dbReference type="SUPFAM" id="SSF57667">
    <property type="entry name" value="beta-beta-alpha zinc fingers"/>
    <property type="match status" value="4"/>
</dbReference>